<proteinExistence type="inferred from homology"/>
<comment type="caution">
    <text evidence="10">The sequence shown here is derived from an EMBL/GenBank/DDBJ whole genome shotgun (WGS) entry which is preliminary data.</text>
</comment>
<dbReference type="InterPro" id="IPR035906">
    <property type="entry name" value="MetI-like_sf"/>
</dbReference>
<name>A0A9D2ERM4_9FIRM</name>
<evidence type="ECO:0000256" key="5">
    <source>
        <dbReference type="ARBA" id="ARBA00022989"/>
    </source>
</evidence>
<evidence type="ECO:0000256" key="1">
    <source>
        <dbReference type="ARBA" id="ARBA00004651"/>
    </source>
</evidence>
<evidence type="ECO:0000256" key="6">
    <source>
        <dbReference type="ARBA" id="ARBA00023136"/>
    </source>
</evidence>
<evidence type="ECO:0000256" key="4">
    <source>
        <dbReference type="ARBA" id="ARBA00022692"/>
    </source>
</evidence>
<feature type="transmembrane region" description="Helical" evidence="7">
    <location>
        <begin position="125"/>
        <end position="145"/>
    </location>
</feature>
<feature type="domain" description="ABC transmembrane type-1" evidence="9">
    <location>
        <begin position="117"/>
        <end position="328"/>
    </location>
</feature>
<evidence type="ECO:0000313" key="11">
    <source>
        <dbReference type="Proteomes" id="UP000824048"/>
    </source>
</evidence>
<keyword evidence="5 7" id="KW-1133">Transmembrane helix</keyword>
<comment type="similarity">
    <text evidence="7">Belongs to the binding-protein-dependent transport system permease family.</text>
</comment>
<sequence length="341" mass="37747">MKNSRAAADGTLVAKPAAFGAAPVSTPAEKRKPRKAAKNAAPGHRKPLKQRIAENWQLYLLLLIPVIITIVYKYGPMYGIQIAFRDFKASRGITGSEWVGLEWFEEFFSSPNCGRMIKNTVLLSLYSLLWSFPVPIILALALNQLRFHKLKRVVQTVLYAPHFISTMIICGMLRIFLSPSGGLINLIFGTSIDFLNQSTLFRTIYVASGIWQEAGWGTIIYLATLSSVDTALYEAAKVDGASVFQRILHIDLPALVPMAVLQLILSASNLMNIGFEKVFLLQTDLNKATSDIIAVYVYEQGIQHAEYSYSTAIGLFNTAVNIILLIIVSRIAKKASDVQFV</sequence>
<comment type="subcellular location">
    <subcellularLocation>
        <location evidence="1 7">Cell membrane</location>
        <topology evidence="1 7">Multi-pass membrane protein</topology>
    </subcellularLocation>
</comment>
<dbReference type="Pfam" id="PF00528">
    <property type="entry name" value="BPD_transp_1"/>
    <property type="match status" value="1"/>
</dbReference>
<dbReference type="SUPFAM" id="SSF161098">
    <property type="entry name" value="MetI-like"/>
    <property type="match status" value="1"/>
</dbReference>
<evidence type="ECO:0000256" key="8">
    <source>
        <dbReference type="SAM" id="MobiDB-lite"/>
    </source>
</evidence>
<evidence type="ECO:0000259" key="9">
    <source>
        <dbReference type="PROSITE" id="PS50928"/>
    </source>
</evidence>
<feature type="transmembrane region" description="Helical" evidence="7">
    <location>
        <begin position="157"/>
        <end position="177"/>
    </location>
</feature>
<feature type="compositionally biased region" description="Basic residues" evidence="8">
    <location>
        <begin position="31"/>
        <end position="46"/>
    </location>
</feature>
<feature type="transmembrane region" description="Helical" evidence="7">
    <location>
        <begin position="307"/>
        <end position="328"/>
    </location>
</feature>
<evidence type="ECO:0000256" key="7">
    <source>
        <dbReference type="RuleBase" id="RU363032"/>
    </source>
</evidence>
<dbReference type="Gene3D" id="1.10.3720.10">
    <property type="entry name" value="MetI-like"/>
    <property type="match status" value="1"/>
</dbReference>
<gene>
    <name evidence="10" type="ORF">H9811_05315</name>
</gene>
<dbReference type="EMBL" id="DXBP01000032">
    <property type="protein sequence ID" value="HIZ41966.1"/>
    <property type="molecule type" value="Genomic_DNA"/>
</dbReference>
<protein>
    <submittedName>
        <fullName evidence="10">ABC transporter permease subunit</fullName>
    </submittedName>
</protein>
<dbReference type="PANTHER" id="PTHR43227:SF11">
    <property type="entry name" value="BLL4140 PROTEIN"/>
    <property type="match status" value="1"/>
</dbReference>
<dbReference type="Proteomes" id="UP000824048">
    <property type="component" value="Unassembled WGS sequence"/>
</dbReference>
<keyword evidence="4 7" id="KW-0812">Transmembrane</keyword>
<keyword evidence="3" id="KW-1003">Cell membrane</keyword>
<dbReference type="AlphaFoldDB" id="A0A9D2ERM4"/>
<dbReference type="InterPro" id="IPR000515">
    <property type="entry name" value="MetI-like"/>
</dbReference>
<dbReference type="CDD" id="cd06261">
    <property type="entry name" value="TM_PBP2"/>
    <property type="match status" value="1"/>
</dbReference>
<evidence type="ECO:0000256" key="3">
    <source>
        <dbReference type="ARBA" id="ARBA00022475"/>
    </source>
</evidence>
<keyword evidence="2 7" id="KW-0813">Transport</keyword>
<evidence type="ECO:0000313" key="10">
    <source>
        <dbReference type="EMBL" id="HIZ41966.1"/>
    </source>
</evidence>
<dbReference type="GO" id="GO:0005886">
    <property type="term" value="C:plasma membrane"/>
    <property type="evidence" value="ECO:0007669"/>
    <property type="project" value="UniProtKB-SubCell"/>
</dbReference>
<feature type="transmembrane region" description="Helical" evidence="7">
    <location>
        <begin position="56"/>
        <end position="75"/>
    </location>
</feature>
<dbReference type="PROSITE" id="PS50928">
    <property type="entry name" value="ABC_TM1"/>
    <property type="match status" value="1"/>
</dbReference>
<feature type="region of interest" description="Disordered" evidence="8">
    <location>
        <begin position="22"/>
        <end position="46"/>
    </location>
</feature>
<reference evidence="10" key="2">
    <citation type="submission" date="2021-04" db="EMBL/GenBank/DDBJ databases">
        <authorList>
            <person name="Gilroy R."/>
        </authorList>
    </citation>
    <scope>NUCLEOTIDE SEQUENCE</scope>
    <source>
        <strain evidence="10">ChiSxjej1B13-11774</strain>
    </source>
</reference>
<dbReference type="PANTHER" id="PTHR43227">
    <property type="entry name" value="BLL4140 PROTEIN"/>
    <property type="match status" value="1"/>
</dbReference>
<organism evidence="10 11">
    <name type="scientific">Candidatus Gemmiger excrementigallinarum</name>
    <dbReference type="NCBI Taxonomy" id="2838609"/>
    <lineage>
        <taxon>Bacteria</taxon>
        <taxon>Bacillati</taxon>
        <taxon>Bacillota</taxon>
        <taxon>Clostridia</taxon>
        <taxon>Eubacteriales</taxon>
        <taxon>Gemmiger</taxon>
    </lineage>
</organism>
<dbReference type="GO" id="GO:0055085">
    <property type="term" value="P:transmembrane transport"/>
    <property type="evidence" value="ECO:0007669"/>
    <property type="project" value="InterPro"/>
</dbReference>
<accession>A0A9D2ERM4</accession>
<evidence type="ECO:0000256" key="2">
    <source>
        <dbReference type="ARBA" id="ARBA00022448"/>
    </source>
</evidence>
<keyword evidence="6 7" id="KW-0472">Membrane</keyword>
<reference evidence="10" key="1">
    <citation type="journal article" date="2021" name="PeerJ">
        <title>Extensive microbial diversity within the chicken gut microbiome revealed by metagenomics and culture.</title>
        <authorList>
            <person name="Gilroy R."/>
            <person name="Ravi A."/>
            <person name="Getino M."/>
            <person name="Pursley I."/>
            <person name="Horton D.L."/>
            <person name="Alikhan N.F."/>
            <person name="Baker D."/>
            <person name="Gharbi K."/>
            <person name="Hall N."/>
            <person name="Watson M."/>
            <person name="Adriaenssens E.M."/>
            <person name="Foster-Nyarko E."/>
            <person name="Jarju S."/>
            <person name="Secka A."/>
            <person name="Antonio M."/>
            <person name="Oren A."/>
            <person name="Chaudhuri R.R."/>
            <person name="La Ragione R."/>
            <person name="Hildebrand F."/>
            <person name="Pallen M.J."/>
        </authorList>
    </citation>
    <scope>NUCLEOTIDE SEQUENCE</scope>
    <source>
        <strain evidence="10">ChiSxjej1B13-11774</strain>
    </source>
</reference>
<dbReference type="InterPro" id="IPR050809">
    <property type="entry name" value="UgpAE/MalFG_permease"/>
</dbReference>